<dbReference type="HAMAP" id="MF_01148">
    <property type="entry name" value="Lnt"/>
    <property type="match status" value="1"/>
</dbReference>
<dbReference type="RefSeq" id="WP_075121904.1">
    <property type="nucleotide sequence ID" value="NZ_MSCT01000020.1"/>
</dbReference>
<evidence type="ECO:0000256" key="1">
    <source>
        <dbReference type="ARBA" id="ARBA00004651"/>
    </source>
</evidence>
<dbReference type="UniPathway" id="UPA00666"/>
<evidence type="ECO:0000313" key="12">
    <source>
        <dbReference type="Proteomes" id="UP000185578"/>
    </source>
</evidence>
<dbReference type="OrthoDB" id="9804277at2"/>
<evidence type="ECO:0000256" key="7">
    <source>
        <dbReference type="ARBA" id="ARBA00023136"/>
    </source>
</evidence>
<dbReference type="CDD" id="cd07571">
    <property type="entry name" value="ALP_N-acyl_transferase"/>
    <property type="match status" value="1"/>
</dbReference>
<comment type="function">
    <text evidence="9">Catalyzes the phospholipid dependent N-acylation of the N-terminal cysteine of apolipoprotein, the last step in lipoprotein maturation.</text>
</comment>
<feature type="transmembrane region" description="Helical" evidence="9">
    <location>
        <begin position="58"/>
        <end position="77"/>
    </location>
</feature>
<name>A0A1Q8EK59_9PSED</name>
<keyword evidence="6 9" id="KW-1133">Transmembrane helix</keyword>
<gene>
    <name evidence="9" type="primary">lnt</name>
    <name evidence="11" type="ORF">BTN82_25925</name>
</gene>
<feature type="transmembrane region" description="Helical" evidence="9">
    <location>
        <begin position="195"/>
        <end position="214"/>
    </location>
</feature>
<dbReference type="InterPro" id="IPR003010">
    <property type="entry name" value="C-N_Hydrolase"/>
</dbReference>
<dbReference type="GO" id="GO:0016410">
    <property type="term" value="F:N-acyltransferase activity"/>
    <property type="evidence" value="ECO:0007669"/>
    <property type="project" value="UniProtKB-UniRule"/>
</dbReference>
<comment type="catalytic activity">
    <reaction evidence="9">
        <text>N-terminal S-1,2-diacyl-sn-glyceryl-L-cysteinyl-[lipoprotein] + a glycerophospholipid = N-acyl-S-1,2-diacyl-sn-glyceryl-L-cysteinyl-[lipoprotein] + a 2-acyl-sn-glycero-3-phospholipid + H(+)</text>
        <dbReference type="Rhea" id="RHEA:48228"/>
        <dbReference type="Rhea" id="RHEA-COMP:14681"/>
        <dbReference type="Rhea" id="RHEA-COMP:14684"/>
        <dbReference type="ChEBI" id="CHEBI:15378"/>
        <dbReference type="ChEBI" id="CHEBI:136912"/>
        <dbReference type="ChEBI" id="CHEBI:140656"/>
        <dbReference type="ChEBI" id="CHEBI:140657"/>
        <dbReference type="ChEBI" id="CHEBI:140660"/>
        <dbReference type="EC" id="2.3.1.269"/>
    </reaction>
</comment>
<feature type="transmembrane region" description="Helical" evidence="9">
    <location>
        <begin position="481"/>
        <end position="499"/>
    </location>
</feature>
<proteinExistence type="inferred from homology"/>
<evidence type="ECO:0000256" key="6">
    <source>
        <dbReference type="ARBA" id="ARBA00022989"/>
    </source>
</evidence>
<dbReference type="SUPFAM" id="SSF56317">
    <property type="entry name" value="Carbon-nitrogen hydrolase"/>
    <property type="match status" value="1"/>
</dbReference>
<organism evidence="11 12">
    <name type="scientific">Pseudomonas chlororaphis</name>
    <dbReference type="NCBI Taxonomy" id="587753"/>
    <lineage>
        <taxon>Bacteria</taxon>
        <taxon>Pseudomonadati</taxon>
        <taxon>Pseudomonadota</taxon>
        <taxon>Gammaproteobacteria</taxon>
        <taxon>Pseudomonadales</taxon>
        <taxon>Pseudomonadaceae</taxon>
        <taxon>Pseudomonas</taxon>
    </lineage>
</organism>
<evidence type="ECO:0000256" key="3">
    <source>
        <dbReference type="ARBA" id="ARBA00022475"/>
    </source>
</evidence>
<dbReference type="PROSITE" id="PS50263">
    <property type="entry name" value="CN_HYDROLASE"/>
    <property type="match status" value="1"/>
</dbReference>
<dbReference type="GO" id="GO:0005886">
    <property type="term" value="C:plasma membrane"/>
    <property type="evidence" value="ECO:0007669"/>
    <property type="project" value="UniProtKB-SubCell"/>
</dbReference>
<comment type="subcellular location">
    <subcellularLocation>
        <location evidence="1 9">Cell membrane</location>
        <topology evidence="1 9">Multi-pass membrane protein</topology>
    </subcellularLocation>
</comment>
<comment type="similarity">
    <text evidence="2 9">Belongs to the CN hydrolase family. Apolipoprotein N-acyltransferase subfamily.</text>
</comment>
<evidence type="ECO:0000256" key="4">
    <source>
        <dbReference type="ARBA" id="ARBA00022679"/>
    </source>
</evidence>
<dbReference type="InterPro" id="IPR004563">
    <property type="entry name" value="Apolipo_AcylTrfase"/>
</dbReference>
<dbReference type="Gene3D" id="3.60.110.10">
    <property type="entry name" value="Carbon-nitrogen hydrolase"/>
    <property type="match status" value="1"/>
</dbReference>
<evidence type="ECO:0000256" key="2">
    <source>
        <dbReference type="ARBA" id="ARBA00010065"/>
    </source>
</evidence>
<accession>A0A1Q8EK59</accession>
<dbReference type="InterPro" id="IPR036526">
    <property type="entry name" value="C-N_Hydrolase_sf"/>
</dbReference>
<keyword evidence="5 9" id="KW-0812">Transmembrane</keyword>
<feature type="transmembrane region" description="Helical" evidence="9">
    <location>
        <begin position="13"/>
        <end position="46"/>
    </location>
</feature>
<evidence type="ECO:0000259" key="10">
    <source>
        <dbReference type="PROSITE" id="PS50263"/>
    </source>
</evidence>
<keyword evidence="4 9" id="KW-0808">Transferase</keyword>
<evidence type="ECO:0000256" key="8">
    <source>
        <dbReference type="ARBA" id="ARBA00023315"/>
    </source>
</evidence>
<dbReference type="AlphaFoldDB" id="A0A1Q8EK59"/>
<dbReference type="EC" id="2.3.1.269" evidence="9"/>
<dbReference type="Pfam" id="PF00795">
    <property type="entry name" value="CN_hydrolase"/>
    <property type="match status" value="1"/>
</dbReference>
<keyword evidence="11" id="KW-0449">Lipoprotein</keyword>
<comment type="pathway">
    <text evidence="9">Protein modification; lipoprotein biosynthesis (N-acyl transfer).</text>
</comment>
<keyword evidence="3 9" id="KW-1003">Cell membrane</keyword>
<evidence type="ECO:0000256" key="5">
    <source>
        <dbReference type="ARBA" id="ARBA00022692"/>
    </source>
</evidence>
<dbReference type="InterPro" id="IPR045378">
    <property type="entry name" value="LNT_N"/>
</dbReference>
<dbReference type="NCBIfam" id="TIGR00546">
    <property type="entry name" value="lnt"/>
    <property type="match status" value="1"/>
</dbReference>
<comment type="caution">
    <text evidence="11">The sequence shown here is derived from an EMBL/GenBank/DDBJ whole genome shotgun (WGS) entry which is preliminary data.</text>
</comment>
<sequence>MLRVTRPGWPGNLLALAAGAITTLALAPYDIWPLALLAVGFFYAGLRQLSPRQALWRGWWFGFGLFGAGTSWIYVSIHTYGGASVLLASLLMLAFIAAIAWFFALPAWLWARWLRRNEAPLADALAFAALWVGQEAFRGWFLTGFPWLYSGYSQLDGPLSGLAPLGGMWLISFTLALTAALLYNLPSLIRAKRKGFIAIGLALLIAPWAIGIALKGHAWTSPAGEPLTVAAVQGNIEQSMKWDPAQLNSQLALYRDMSFSSKRVDLLVWPETAVPVLKESAEGYLNMMGNFATDRHSALITGVPIREEVHHQKRYFNGITVVGEGDGEYLKQKLVPFGEYVPLQDLLRGLIAFFDLPMSDFARGPVDQPLLQAKGYQIAPFICYEVVYPEFAASLSARSDLLLTISNDTWFGTSIGPLQHLQMAQMRALEAGRWMIRATNNGVTGLIDPFGKITVQIPQFERGILYGEVVPMHNLTPYLQWRSWPLVILCVLLFGWALLASRIAKTV</sequence>
<reference evidence="11 12" key="1">
    <citation type="submission" date="2016-12" db="EMBL/GenBank/DDBJ databases">
        <authorList>
            <person name="Song W.-J."/>
            <person name="Kurnit D.M."/>
        </authorList>
    </citation>
    <scope>NUCLEOTIDE SEQUENCE [LARGE SCALE GENOMIC DNA]</scope>
    <source>
        <strain evidence="11 12">PCL1601</strain>
    </source>
</reference>
<dbReference type="GO" id="GO:0042158">
    <property type="term" value="P:lipoprotein biosynthetic process"/>
    <property type="evidence" value="ECO:0007669"/>
    <property type="project" value="UniProtKB-UniRule"/>
</dbReference>
<dbReference type="EMBL" id="MSCT01000020">
    <property type="protein sequence ID" value="OLF52165.1"/>
    <property type="molecule type" value="Genomic_DNA"/>
</dbReference>
<keyword evidence="8 9" id="KW-0012">Acyltransferase</keyword>
<dbReference type="Pfam" id="PF20154">
    <property type="entry name" value="LNT_N"/>
    <property type="match status" value="1"/>
</dbReference>
<evidence type="ECO:0000313" key="11">
    <source>
        <dbReference type="EMBL" id="OLF52165.1"/>
    </source>
</evidence>
<feature type="domain" description="CN hydrolase" evidence="10">
    <location>
        <begin position="232"/>
        <end position="471"/>
    </location>
</feature>
<protein>
    <recommendedName>
        <fullName evidence="9">Apolipoprotein N-acyltransferase</fullName>
        <shortName evidence="9">ALP N-acyltransferase</shortName>
        <ecNumber evidence="9">2.3.1.269</ecNumber>
    </recommendedName>
</protein>
<keyword evidence="7 9" id="KW-0472">Membrane</keyword>
<evidence type="ECO:0000256" key="9">
    <source>
        <dbReference type="HAMAP-Rule" id="MF_01148"/>
    </source>
</evidence>
<feature type="transmembrane region" description="Helical" evidence="9">
    <location>
        <begin position="83"/>
        <end position="109"/>
    </location>
</feature>
<dbReference type="Proteomes" id="UP000185578">
    <property type="component" value="Unassembled WGS sequence"/>
</dbReference>
<dbReference type="PANTHER" id="PTHR38686:SF1">
    <property type="entry name" value="APOLIPOPROTEIN N-ACYLTRANSFERASE"/>
    <property type="match status" value="1"/>
</dbReference>
<feature type="transmembrane region" description="Helical" evidence="9">
    <location>
        <begin position="161"/>
        <end position="183"/>
    </location>
</feature>
<dbReference type="PANTHER" id="PTHR38686">
    <property type="entry name" value="APOLIPOPROTEIN N-ACYLTRANSFERASE"/>
    <property type="match status" value="1"/>
</dbReference>